<comment type="caution">
    <text evidence="4">The sequence shown here is derived from an EMBL/GenBank/DDBJ whole genome shotgun (WGS) entry which is preliminary data.</text>
</comment>
<dbReference type="InterPro" id="IPR008936">
    <property type="entry name" value="Rho_GTPase_activation_prot"/>
</dbReference>
<feature type="compositionally biased region" description="Low complexity" evidence="2">
    <location>
        <begin position="554"/>
        <end position="566"/>
    </location>
</feature>
<sequence>MERIKNLISPGARRKKLELAAAGGDTVGTGRGARTFGVSLEQLVARLPPGELAPGPTVPFVVRRICEFIYKYGLDNMGLFRVSGSVRVVERLRLQFELTGDVDLEGENDVAATAGLLRVFLRDLPDTLVPEKLTPRFFNIVQGYTDKSVILEELKKALELLPEESYNVLKYISSLLVVVAENEAENKMTAYSLAILFGPNVFRYELTSGMGGLRDMDSSKEVMQLFISHYDTLFADDDEPSPKQFWERTNKRKSPPPRPPPPKVQSLPSFQSQSIDSVDGPPTGLVLSSSTSSLDYRPVPSPRKIKNVLESSHSLELDVRELPSLAVNSSSIPLFSPREDLDHNRAHSPFTLESETHSIIESPLITARTNEFVEKTIVQTISEHIFGSMDFNQNSGPHSPGSSKKLVNMDNLDGSPVDLPVAKPRQTLAGKAPTITTHHGLNGSEKLAVQDDQMHEFDDVERSGFLTGHKKPVGPPRRTPSRKHRHSLEGAMDSGGLRSGMAVGGGLGKNLQKQNHLPHSSGMNHHHPQGGNFNRDKENQGGRELMEGYSGALNSSPSMAGSNNSSVPQVKDFELDSPTNTAGVHKPKAQGRKNEDRALTPQSLSVLNSQESSSYSGTVQSPGSASPMSSSNGIVERSPTNGIKLFIPPLDFSTLHEHVDGTEPIPVSKGQFDTQIWIKTNQLAEPEETNVAVISPRSHKLKKKNGPESVLTAPLSVEIEAPMSPSANSNCGLFRASTNTDIPPSPPIQQDIYKKHSDDECSYHLRQLTKKISGLKKKIKNFEETFELEHGYKPSQGEKAAQPDMKKYMNELSKARKDLKRLKETTEKGNRSRHNSGASSSGVEPSPPATPNVASTLELILHCLLEKRKETGRPEELSLMSREQVHEEKLAVQRALLHFEGLHGRPSTREEKDLMRPLYDRYRSVKRMLAKPVSPRNSLELQTVPEDKMIEIPRFLTQRNAIRIPTALESEREVVENSLDCNSGQISGRSAWGSHASDTPTSGGEFGLVTQDLCLLREIEQEVTASRCLNKLREEEEEDEEGGSGRPEDTGWGGGGGSEDSGGGEANLHELSLSELHTEIEMSRGKKKRLRRVLKDYEEEFLGLHGRKVQKEDRYPLQSEYSQYKKVKARLRLLEALVLKHHE</sequence>
<accession>A0AAE1B1L8</accession>
<dbReference type="InterPro" id="IPR059029">
    <property type="entry name" value="FAM13A_dom"/>
</dbReference>
<dbReference type="Proteomes" id="UP001283361">
    <property type="component" value="Unassembled WGS sequence"/>
</dbReference>
<reference evidence="4" key="1">
    <citation type="journal article" date="2023" name="G3 (Bethesda)">
        <title>A reference genome for the long-term kleptoplast-retaining sea slug Elysia crispata morphotype clarki.</title>
        <authorList>
            <person name="Eastman K.E."/>
            <person name="Pendleton A.L."/>
            <person name="Shaikh M.A."/>
            <person name="Suttiyut T."/>
            <person name="Ogas R."/>
            <person name="Tomko P."/>
            <person name="Gavelis G."/>
            <person name="Widhalm J.R."/>
            <person name="Wisecaver J.H."/>
        </authorList>
    </citation>
    <scope>NUCLEOTIDE SEQUENCE</scope>
    <source>
        <strain evidence="4">ECLA1</strain>
    </source>
</reference>
<dbReference type="PANTHER" id="PTHR15904:SF17">
    <property type="entry name" value="RHO-GAP DOMAIN-CONTAINING PROTEIN"/>
    <property type="match status" value="1"/>
</dbReference>
<dbReference type="SUPFAM" id="SSF48350">
    <property type="entry name" value="GTPase activation domain, GAP"/>
    <property type="match status" value="1"/>
</dbReference>
<proteinExistence type="inferred from homology"/>
<feature type="region of interest" description="Disordered" evidence="2">
    <location>
        <begin position="241"/>
        <end position="301"/>
    </location>
</feature>
<feature type="domain" description="Rho-GAP" evidence="3">
    <location>
        <begin position="38"/>
        <end position="234"/>
    </location>
</feature>
<protein>
    <recommendedName>
        <fullName evidence="3">Rho-GAP domain-containing protein</fullName>
    </recommendedName>
</protein>
<dbReference type="Gene3D" id="1.10.555.10">
    <property type="entry name" value="Rho GTPase activation protein"/>
    <property type="match status" value="1"/>
</dbReference>
<dbReference type="SMART" id="SM00324">
    <property type="entry name" value="RhoGAP"/>
    <property type="match status" value="1"/>
</dbReference>
<comment type="similarity">
    <text evidence="1">Belongs to the FAM13 family.</text>
</comment>
<dbReference type="Pfam" id="PF26116">
    <property type="entry name" value="FAM13A"/>
    <property type="match status" value="1"/>
</dbReference>
<evidence type="ECO:0000256" key="2">
    <source>
        <dbReference type="SAM" id="MobiDB-lite"/>
    </source>
</evidence>
<dbReference type="CDD" id="cd00159">
    <property type="entry name" value="RhoGAP"/>
    <property type="match status" value="1"/>
</dbReference>
<keyword evidence="5" id="KW-1185">Reference proteome</keyword>
<dbReference type="PANTHER" id="PTHR15904">
    <property type="entry name" value="FAM13"/>
    <property type="match status" value="1"/>
</dbReference>
<dbReference type="GO" id="GO:0007165">
    <property type="term" value="P:signal transduction"/>
    <property type="evidence" value="ECO:0007669"/>
    <property type="project" value="InterPro"/>
</dbReference>
<dbReference type="InterPro" id="IPR000198">
    <property type="entry name" value="RhoGAP_dom"/>
</dbReference>
<feature type="compositionally biased region" description="Polar residues" evidence="2">
    <location>
        <begin position="511"/>
        <end position="523"/>
    </location>
</feature>
<dbReference type="InterPro" id="IPR039102">
    <property type="entry name" value="FAM13"/>
</dbReference>
<dbReference type="PROSITE" id="PS50238">
    <property type="entry name" value="RHOGAP"/>
    <property type="match status" value="1"/>
</dbReference>
<evidence type="ECO:0000313" key="5">
    <source>
        <dbReference type="Proteomes" id="UP001283361"/>
    </source>
</evidence>
<organism evidence="4 5">
    <name type="scientific">Elysia crispata</name>
    <name type="common">lettuce slug</name>
    <dbReference type="NCBI Taxonomy" id="231223"/>
    <lineage>
        <taxon>Eukaryota</taxon>
        <taxon>Metazoa</taxon>
        <taxon>Spiralia</taxon>
        <taxon>Lophotrochozoa</taxon>
        <taxon>Mollusca</taxon>
        <taxon>Gastropoda</taxon>
        <taxon>Heterobranchia</taxon>
        <taxon>Euthyneura</taxon>
        <taxon>Panpulmonata</taxon>
        <taxon>Sacoglossa</taxon>
        <taxon>Placobranchoidea</taxon>
        <taxon>Plakobranchidae</taxon>
        <taxon>Elysia</taxon>
    </lineage>
</organism>
<evidence type="ECO:0000259" key="3">
    <source>
        <dbReference type="PROSITE" id="PS50238"/>
    </source>
</evidence>
<feature type="region of interest" description="Disordered" evidence="2">
    <location>
        <begin position="823"/>
        <end position="852"/>
    </location>
</feature>
<evidence type="ECO:0000256" key="1">
    <source>
        <dbReference type="ARBA" id="ARBA00007549"/>
    </source>
</evidence>
<name>A0AAE1B1L8_9GAST</name>
<feature type="compositionally biased region" description="Polar residues" evidence="2">
    <location>
        <begin position="266"/>
        <end position="276"/>
    </location>
</feature>
<dbReference type="Pfam" id="PF00620">
    <property type="entry name" value="RhoGAP"/>
    <property type="match status" value="1"/>
</dbReference>
<feature type="compositionally biased region" description="Basic and acidic residues" evidence="2">
    <location>
        <begin position="534"/>
        <end position="546"/>
    </location>
</feature>
<evidence type="ECO:0000313" key="4">
    <source>
        <dbReference type="EMBL" id="KAK3797226.1"/>
    </source>
</evidence>
<dbReference type="EMBL" id="JAWDGP010000795">
    <property type="protein sequence ID" value="KAK3797226.1"/>
    <property type="molecule type" value="Genomic_DNA"/>
</dbReference>
<feature type="compositionally biased region" description="Low complexity" evidence="2">
    <location>
        <begin position="285"/>
        <end position="294"/>
    </location>
</feature>
<feature type="compositionally biased region" description="Gly residues" evidence="2">
    <location>
        <begin position="1051"/>
        <end position="1065"/>
    </location>
</feature>
<feature type="region of interest" description="Disordered" evidence="2">
    <location>
        <begin position="1030"/>
        <end position="1066"/>
    </location>
</feature>
<gene>
    <name evidence="4" type="ORF">RRG08_030453</name>
</gene>
<feature type="region of interest" description="Disordered" evidence="2">
    <location>
        <begin position="464"/>
        <end position="636"/>
    </location>
</feature>
<feature type="compositionally biased region" description="Low complexity" evidence="2">
    <location>
        <begin position="602"/>
        <end position="631"/>
    </location>
</feature>
<dbReference type="AlphaFoldDB" id="A0AAE1B1L8"/>